<proteinExistence type="inferred from homology"/>
<evidence type="ECO:0000256" key="3">
    <source>
        <dbReference type="ARBA" id="ARBA00012756"/>
    </source>
</evidence>
<evidence type="ECO:0000259" key="9">
    <source>
        <dbReference type="Pfam" id="PF02449"/>
    </source>
</evidence>
<evidence type="ECO:0000256" key="6">
    <source>
        <dbReference type="ARBA" id="ARBA00022833"/>
    </source>
</evidence>
<dbReference type="InterPro" id="IPR017853">
    <property type="entry name" value="GH"/>
</dbReference>
<sequence>MKIGVVYYPEHWDRSMWEQDAQLMKESGARVVRVAEFAWSRLEPKEGVFQFDWLDEAIDLFHRYGLEVVIGTPTMTPPVWLTTNYPDVLPIDAQGHPQQAGVRGHRCYNSPSMRRSTTAIVQKLAERYGNHPAVIGWQTDNEFMLNLCHCEACTRKFRERLMLQFNGDLDLLNREWGTVVWSGEYSDWSQVRTPIGGSPHQNPSLLLEFRRFQNDSIIEFQQLQVDILRRLCPDHFITHNTWSAPIPLDNPRLYEPLDFASFDYYPNTSPDKIETNPYSGALLLDRVRGFKRRNYWIMEQLSGPPGAWMPMWRAPYPGFIRAFSWQSFARGADAVVHFRWRSGTVGAEQFWHGLIDHSNVPGRRFAEFTQLTEEVNRVAPLLEGTSVRSEAAILYSHEHHSAFQLQPQSEGFDYYENLKPIHRAFVKQGIGVDVIDWRESLAAYKLVVAPALYLLDEATAESLKQYAAGGGTLVLSARTGVKNENNICWMQPLPGPLADAAGVVVKEYDPVGNDAQSLVAADGTVYQCSQWCDLLEPSTAEVLARYGDSGTGFYGGTPAVTSNRYGEGTVIYVGTVPEEVYWSDLLTGLSYQCGLDRWPDLPEGVQVTARESEDGRKVWFVLNLSREPKQLQLPMTMLSLLDHQKVIGVVELEPYGVALLQLMEG</sequence>
<dbReference type="InterPro" id="IPR013739">
    <property type="entry name" value="Beta_galactosidase_C"/>
</dbReference>
<name>A0ABR8N0R0_9BACL</name>
<feature type="domain" description="Beta-galactosidase trimerisation" evidence="10">
    <location>
        <begin position="390"/>
        <end position="591"/>
    </location>
</feature>
<keyword evidence="5 8" id="KW-0378">Hydrolase</keyword>
<evidence type="ECO:0000259" key="10">
    <source>
        <dbReference type="Pfam" id="PF08532"/>
    </source>
</evidence>
<dbReference type="EC" id="3.2.1.23" evidence="3 8"/>
<dbReference type="PANTHER" id="PTHR36447">
    <property type="entry name" value="BETA-GALACTOSIDASE GANA"/>
    <property type="match status" value="1"/>
</dbReference>
<evidence type="ECO:0000313" key="12">
    <source>
        <dbReference type="EMBL" id="MBD3920059.1"/>
    </source>
</evidence>
<dbReference type="SUPFAM" id="SSF51445">
    <property type="entry name" value="(Trans)glycosidases"/>
    <property type="match status" value="1"/>
</dbReference>
<dbReference type="SUPFAM" id="SSF52317">
    <property type="entry name" value="Class I glutamine amidotransferase-like"/>
    <property type="match status" value="1"/>
</dbReference>
<dbReference type="Proteomes" id="UP000609346">
    <property type="component" value="Unassembled WGS sequence"/>
</dbReference>
<dbReference type="Pfam" id="PF02449">
    <property type="entry name" value="Glyco_hydro_42"/>
    <property type="match status" value="1"/>
</dbReference>
<accession>A0ABR8N0R0</accession>
<dbReference type="InterPro" id="IPR029062">
    <property type="entry name" value="Class_I_gatase-like"/>
</dbReference>
<evidence type="ECO:0000256" key="7">
    <source>
        <dbReference type="ARBA" id="ARBA00023295"/>
    </source>
</evidence>
<protein>
    <recommendedName>
        <fullName evidence="3 8">Beta-galactosidase</fullName>
        <shortName evidence="8">Beta-gal</shortName>
        <ecNumber evidence="3 8">3.2.1.23</ecNumber>
    </recommendedName>
</protein>
<keyword evidence="4" id="KW-0479">Metal-binding</keyword>
<keyword evidence="13" id="KW-1185">Reference proteome</keyword>
<dbReference type="RefSeq" id="WP_191204313.1">
    <property type="nucleotide sequence ID" value="NZ_JACXZA010000003.1"/>
</dbReference>
<feature type="domain" description="Beta-galactosidase C-terminal" evidence="11">
    <location>
        <begin position="604"/>
        <end position="661"/>
    </location>
</feature>
<evidence type="ECO:0000256" key="5">
    <source>
        <dbReference type="ARBA" id="ARBA00022801"/>
    </source>
</evidence>
<keyword evidence="7 8" id="KW-0326">Glycosidase</keyword>
<dbReference type="EMBL" id="JACXZA010000003">
    <property type="protein sequence ID" value="MBD3920059.1"/>
    <property type="molecule type" value="Genomic_DNA"/>
</dbReference>
<comment type="similarity">
    <text evidence="2 8">Belongs to the glycosyl hydrolase 42 family.</text>
</comment>
<comment type="catalytic activity">
    <reaction evidence="1 8">
        <text>Hydrolysis of terminal non-reducing beta-D-galactose residues in beta-D-galactosides.</text>
        <dbReference type="EC" id="3.2.1.23"/>
    </reaction>
</comment>
<evidence type="ECO:0000256" key="1">
    <source>
        <dbReference type="ARBA" id="ARBA00001412"/>
    </source>
</evidence>
<dbReference type="Pfam" id="PF08532">
    <property type="entry name" value="Glyco_hydro_42M"/>
    <property type="match status" value="1"/>
</dbReference>
<dbReference type="Gene3D" id="3.40.50.880">
    <property type="match status" value="1"/>
</dbReference>
<dbReference type="InterPro" id="IPR013529">
    <property type="entry name" value="Glyco_hydro_42_N"/>
</dbReference>
<dbReference type="Pfam" id="PF08533">
    <property type="entry name" value="Glyco_hydro_42C"/>
    <property type="match status" value="1"/>
</dbReference>
<organism evidence="12 13">
    <name type="scientific">Paenibacillus terricola</name>
    <dbReference type="NCBI Taxonomy" id="2763503"/>
    <lineage>
        <taxon>Bacteria</taxon>
        <taxon>Bacillati</taxon>
        <taxon>Bacillota</taxon>
        <taxon>Bacilli</taxon>
        <taxon>Bacillales</taxon>
        <taxon>Paenibacillaceae</taxon>
        <taxon>Paenibacillus</taxon>
    </lineage>
</organism>
<gene>
    <name evidence="12" type="ORF">H8B09_14940</name>
</gene>
<dbReference type="InterPro" id="IPR003476">
    <property type="entry name" value="Glyco_hydro_42"/>
</dbReference>
<dbReference type="Gene3D" id="3.20.20.80">
    <property type="entry name" value="Glycosidases"/>
    <property type="match status" value="1"/>
</dbReference>
<evidence type="ECO:0000259" key="11">
    <source>
        <dbReference type="Pfam" id="PF08533"/>
    </source>
</evidence>
<dbReference type="Gene3D" id="2.60.40.1180">
    <property type="entry name" value="Golgi alpha-mannosidase II"/>
    <property type="match status" value="1"/>
</dbReference>
<evidence type="ECO:0000313" key="13">
    <source>
        <dbReference type="Proteomes" id="UP000609346"/>
    </source>
</evidence>
<dbReference type="CDD" id="cd03143">
    <property type="entry name" value="A4_beta-galactosidase_middle_domain"/>
    <property type="match status" value="1"/>
</dbReference>
<feature type="domain" description="Glycoside hydrolase family 42 N-terminal" evidence="9">
    <location>
        <begin position="7"/>
        <end position="377"/>
    </location>
</feature>
<evidence type="ECO:0000256" key="4">
    <source>
        <dbReference type="ARBA" id="ARBA00022723"/>
    </source>
</evidence>
<keyword evidence="6" id="KW-0862">Zinc</keyword>
<dbReference type="InterPro" id="IPR013780">
    <property type="entry name" value="Glyco_hydro_b"/>
</dbReference>
<reference evidence="12 13" key="1">
    <citation type="submission" date="2020-09" db="EMBL/GenBank/DDBJ databases">
        <title>Paenibacillus sp. strain PR3 16S rRNA gene Genome sequencing and assembly.</title>
        <authorList>
            <person name="Kim J."/>
        </authorList>
    </citation>
    <scope>NUCLEOTIDE SEQUENCE [LARGE SCALE GENOMIC DNA]</scope>
    <source>
        <strain evidence="12 13">PR3</strain>
    </source>
</reference>
<dbReference type="PANTHER" id="PTHR36447:SF2">
    <property type="entry name" value="BETA-GALACTOSIDASE YESZ"/>
    <property type="match status" value="1"/>
</dbReference>
<dbReference type="InterPro" id="IPR013738">
    <property type="entry name" value="Beta_galactosidase_Trimer"/>
</dbReference>
<evidence type="ECO:0000256" key="8">
    <source>
        <dbReference type="PIRNR" id="PIRNR001084"/>
    </source>
</evidence>
<evidence type="ECO:0000256" key="2">
    <source>
        <dbReference type="ARBA" id="ARBA00005940"/>
    </source>
</evidence>
<comment type="caution">
    <text evidence="12">The sequence shown here is derived from an EMBL/GenBank/DDBJ whole genome shotgun (WGS) entry which is preliminary data.</text>
</comment>
<dbReference type="PIRSF" id="PIRSF001084">
    <property type="entry name" value="B-galactosidase"/>
    <property type="match status" value="1"/>
</dbReference>